<organism evidence="4 5">
    <name type="scientific">Nocardia arthritidis</name>
    <dbReference type="NCBI Taxonomy" id="228602"/>
    <lineage>
        <taxon>Bacteria</taxon>
        <taxon>Bacillati</taxon>
        <taxon>Actinomycetota</taxon>
        <taxon>Actinomycetes</taxon>
        <taxon>Mycobacteriales</taxon>
        <taxon>Nocardiaceae</taxon>
        <taxon>Nocardia</taxon>
    </lineage>
</organism>
<dbReference type="SMART" id="SM00342">
    <property type="entry name" value="HTH_ARAC"/>
    <property type="match status" value="1"/>
</dbReference>
<dbReference type="InterPro" id="IPR009057">
    <property type="entry name" value="Homeodomain-like_sf"/>
</dbReference>
<dbReference type="InterPro" id="IPR052158">
    <property type="entry name" value="INH-QAR"/>
</dbReference>
<dbReference type="InterPro" id="IPR029062">
    <property type="entry name" value="Class_I_gatase-like"/>
</dbReference>
<dbReference type="Proteomes" id="UP000503540">
    <property type="component" value="Chromosome"/>
</dbReference>
<evidence type="ECO:0000313" key="4">
    <source>
        <dbReference type="EMBL" id="QIS16634.1"/>
    </source>
</evidence>
<keyword evidence="1" id="KW-0805">Transcription regulation</keyword>
<name>A0A6G9YTV2_9NOCA</name>
<protein>
    <submittedName>
        <fullName evidence="4">Helix-turn-helix domain-containing protein</fullName>
    </submittedName>
</protein>
<dbReference type="PROSITE" id="PS01124">
    <property type="entry name" value="HTH_ARAC_FAMILY_2"/>
    <property type="match status" value="1"/>
</dbReference>
<dbReference type="Gene3D" id="3.40.50.880">
    <property type="match status" value="1"/>
</dbReference>
<dbReference type="AlphaFoldDB" id="A0A6G9YTV2"/>
<dbReference type="SUPFAM" id="SSF52317">
    <property type="entry name" value="Class I glutamine amidotransferase-like"/>
    <property type="match status" value="1"/>
</dbReference>
<keyword evidence="2" id="KW-0804">Transcription</keyword>
<dbReference type="SUPFAM" id="SSF46689">
    <property type="entry name" value="Homeodomain-like"/>
    <property type="match status" value="2"/>
</dbReference>
<evidence type="ECO:0000256" key="1">
    <source>
        <dbReference type="ARBA" id="ARBA00023015"/>
    </source>
</evidence>
<dbReference type="RefSeq" id="WP_167478680.1">
    <property type="nucleotide sequence ID" value="NZ_CP046172.1"/>
</dbReference>
<keyword evidence="5" id="KW-1185">Reference proteome</keyword>
<dbReference type="Pfam" id="PF12833">
    <property type="entry name" value="HTH_18"/>
    <property type="match status" value="1"/>
</dbReference>
<reference evidence="4 5" key="1">
    <citation type="journal article" date="2019" name="ACS Chem. Biol.">
        <title>Identification and Mobilization of a Cryptic Antibiotic Biosynthesis Gene Locus from a Human-Pathogenic Nocardia Isolate.</title>
        <authorList>
            <person name="Herisse M."/>
            <person name="Ishida K."/>
            <person name="Porter J.L."/>
            <person name="Howden B."/>
            <person name="Hertweck C."/>
            <person name="Stinear T.P."/>
            <person name="Pidot S.J."/>
        </authorList>
    </citation>
    <scope>NUCLEOTIDE SEQUENCE [LARGE SCALE GENOMIC DNA]</scope>
    <source>
        <strain evidence="4 5">AUSMDU00012717</strain>
    </source>
</reference>
<dbReference type="GO" id="GO:0043565">
    <property type="term" value="F:sequence-specific DNA binding"/>
    <property type="evidence" value="ECO:0007669"/>
    <property type="project" value="InterPro"/>
</dbReference>
<dbReference type="InterPro" id="IPR002818">
    <property type="entry name" value="DJ-1/PfpI"/>
</dbReference>
<proteinExistence type="predicted"/>
<dbReference type="CDD" id="cd03137">
    <property type="entry name" value="GATase1_AraC_1"/>
    <property type="match status" value="1"/>
</dbReference>
<dbReference type="InterPro" id="IPR018060">
    <property type="entry name" value="HTH_AraC"/>
</dbReference>
<sequence length="314" mass="33490">MRKVVALALDGLITYDLTCAVQAFRYCPGKDGAPLGFRFDTCGVRPGPVASPDGFELHVEHGLAALADADIVIVPGRAPGPVPDAALEALRAAAARGATMVSICIGAYVLAEAGLLDGRPATTHWAFCDDFAARYPAVRLDPGALYVDDGDVLTSAGLSAGWDLCLHIVRKELGAAIAAELARWNVRPPHREGGQAQYLPNPRQRNDIHDSLAPTLAWAAADPAVELAVPDLARHALMSERTFIRKFKAEVGTTPRRWLDAQRAARARELLETTDLPVEVVAAQAGFGSVTALRAHLRAATGATPAGYRRSRRR</sequence>
<feature type="domain" description="HTH araC/xylS-type" evidence="3">
    <location>
        <begin position="213"/>
        <end position="311"/>
    </location>
</feature>
<evidence type="ECO:0000313" key="5">
    <source>
        <dbReference type="Proteomes" id="UP000503540"/>
    </source>
</evidence>
<evidence type="ECO:0000259" key="3">
    <source>
        <dbReference type="PROSITE" id="PS01124"/>
    </source>
</evidence>
<dbReference type="EMBL" id="CP046172">
    <property type="protein sequence ID" value="QIS16634.1"/>
    <property type="molecule type" value="Genomic_DNA"/>
</dbReference>
<dbReference type="KEGG" id="nah:F5544_44155"/>
<dbReference type="Pfam" id="PF01965">
    <property type="entry name" value="DJ-1_PfpI"/>
    <property type="match status" value="1"/>
</dbReference>
<dbReference type="Gene3D" id="1.10.10.60">
    <property type="entry name" value="Homeodomain-like"/>
    <property type="match status" value="1"/>
</dbReference>
<gene>
    <name evidence="4" type="ORF">F5544_44155</name>
</gene>
<dbReference type="PANTHER" id="PTHR43130:SF3">
    <property type="entry name" value="HTH-TYPE TRANSCRIPTIONAL REGULATOR RV1931C"/>
    <property type="match status" value="1"/>
</dbReference>
<dbReference type="GO" id="GO:0003700">
    <property type="term" value="F:DNA-binding transcription factor activity"/>
    <property type="evidence" value="ECO:0007669"/>
    <property type="project" value="InterPro"/>
</dbReference>
<evidence type="ECO:0000256" key="2">
    <source>
        <dbReference type="ARBA" id="ARBA00023163"/>
    </source>
</evidence>
<accession>A0A6G9YTV2</accession>
<dbReference type="PANTHER" id="PTHR43130">
    <property type="entry name" value="ARAC-FAMILY TRANSCRIPTIONAL REGULATOR"/>
    <property type="match status" value="1"/>
</dbReference>